<accession>A0A6M3K5Q7</accession>
<reference evidence="1" key="1">
    <citation type="submission" date="2020-03" db="EMBL/GenBank/DDBJ databases">
        <title>The deep terrestrial virosphere.</title>
        <authorList>
            <person name="Holmfeldt K."/>
            <person name="Nilsson E."/>
            <person name="Simone D."/>
            <person name="Lopez-Fernandez M."/>
            <person name="Wu X."/>
            <person name="de Brujin I."/>
            <person name="Lundin D."/>
            <person name="Andersson A."/>
            <person name="Bertilsson S."/>
            <person name="Dopson M."/>
        </authorList>
    </citation>
    <scope>NUCLEOTIDE SEQUENCE</scope>
    <source>
        <strain evidence="1">MM415A01546</strain>
    </source>
</reference>
<protein>
    <recommendedName>
        <fullName evidence="2">Sialate O-acetylesterase domain-containing protein</fullName>
    </recommendedName>
</protein>
<name>A0A6M3K5Q7_9ZZZZ</name>
<dbReference type="Gene3D" id="3.40.50.1110">
    <property type="entry name" value="SGNH hydrolase"/>
    <property type="match status" value="1"/>
</dbReference>
<sequence>MSTGGKMRKIAPLFAVILLSLTVAIVVSQEPPIHHIVGTGQSLSVGGQSVAHTSASPDGHLALSRDRTAFLSPLAEPVARAQVQETHHSSMAAMIDALAPEHVTLHTAAGVGGCEYDCLKQDGTGDVYALSLAQMAAARDLALAAGREYVVSAVSLVHGEADHRLGTTTYYSDMLELQSDYQADAQALTGQSAPVPLFLSQMSSWTVYGSVTSTIPLDQLRAAVDSPGVVMVMPKYVLPYADDGLHLTWQGYQQMGEQYGKVYSHVVVQGQPWEPLRPLSVVAIGRHLYVRFHVPVPPLVLDTEHVTDPGAYGFEVWPPVSIESVQIVGPSVVRVTLDHAPAEETLLRYAYTGTPGAGGGPITGARGNLRDSDDTPSPHGYDMWNWCVHFDEPVRAGYRVFFPVAY</sequence>
<gene>
    <name evidence="1" type="ORF">MM415A01546_0021</name>
</gene>
<evidence type="ECO:0008006" key="2">
    <source>
        <dbReference type="Google" id="ProtNLM"/>
    </source>
</evidence>
<dbReference type="SUPFAM" id="SSF52266">
    <property type="entry name" value="SGNH hydrolase"/>
    <property type="match status" value="1"/>
</dbReference>
<dbReference type="EMBL" id="MT142214">
    <property type="protein sequence ID" value="QJA76267.1"/>
    <property type="molecule type" value="Genomic_DNA"/>
</dbReference>
<dbReference type="InterPro" id="IPR036514">
    <property type="entry name" value="SGNH_hydro_sf"/>
</dbReference>
<proteinExistence type="predicted"/>
<evidence type="ECO:0000313" key="1">
    <source>
        <dbReference type="EMBL" id="QJA76267.1"/>
    </source>
</evidence>
<dbReference type="AlphaFoldDB" id="A0A6M3K5Q7"/>
<organism evidence="1">
    <name type="scientific">viral metagenome</name>
    <dbReference type="NCBI Taxonomy" id="1070528"/>
    <lineage>
        <taxon>unclassified sequences</taxon>
        <taxon>metagenomes</taxon>
        <taxon>organismal metagenomes</taxon>
    </lineage>
</organism>